<dbReference type="STRING" id="652787.SAMN05216490_4476"/>
<evidence type="ECO:0000313" key="2">
    <source>
        <dbReference type="Proteomes" id="UP000199679"/>
    </source>
</evidence>
<sequence length="42" mass="4535">MNRLLGKNSGTMRMAEKPIVSYELGGIDFVNFGTVDGFAAKV</sequence>
<dbReference type="RefSeq" id="WP_262493822.1">
    <property type="nucleotide sequence ID" value="NZ_LT629740.1"/>
</dbReference>
<evidence type="ECO:0000313" key="1">
    <source>
        <dbReference type="EMBL" id="SDT63482.1"/>
    </source>
</evidence>
<name>A0A1H2BZH7_MUCMA</name>
<dbReference type="Proteomes" id="UP000199679">
    <property type="component" value="Chromosome I"/>
</dbReference>
<gene>
    <name evidence="1" type="ORF">SAMN05216490_4476</name>
</gene>
<keyword evidence="2" id="KW-1185">Reference proteome</keyword>
<proteinExistence type="predicted"/>
<accession>A0A1H2BZH7</accession>
<dbReference type="EMBL" id="LT629740">
    <property type="protein sequence ID" value="SDT63482.1"/>
    <property type="molecule type" value="Genomic_DNA"/>
</dbReference>
<reference evidence="1 2" key="1">
    <citation type="submission" date="2016-10" db="EMBL/GenBank/DDBJ databases">
        <authorList>
            <person name="de Groot N.N."/>
        </authorList>
    </citation>
    <scope>NUCLEOTIDE SEQUENCE [LARGE SCALE GENOMIC DNA]</scope>
    <source>
        <strain evidence="1 2">MP1X4</strain>
    </source>
</reference>
<organism evidence="1 2">
    <name type="scientific">Mucilaginibacter mallensis</name>
    <dbReference type="NCBI Taxonomy" id="652787"/>
    <lineage>
        <taxon>Bacteria</taxon>
        <taxon>Pseudomonadati</taxon>
        <taxon>Bacteroidota</taxon>
        <taxon>Sphingobacteriia</taxon>
        <taxon>Sphingobacteriales</taxon>
        <taxon>Sphingobacteriaceae</taxon>
        <taxon>Mucilaginibacter</taxon>
    </lineage>
</organism>
<protein>
    <submittedName>
        <fullName evidence="1">Uncharacterized protein</fullName>
    </submittedName>
</protein>
<dbReference type="AlphaFoldDB" id="A0A1H2BZH7"/>